<name>A0A6I4SYZ1_9SPHN</name>
<reference evidence="2 3" key="1">
    <citation type="submission" date="2019-12" db="EMBL/GenBank/DDBJ databases">
        <title>Genomic-based taxomic classification of the family Erythrobacteraceae.</title>
        <authorList>
            <person name="Xu L."/>
        </authorList>
    </citation>
    <scope>NUCLEOTIDE SEQUENCE [LARGE SCALE GENOMIC DNA]</scope>
    <source>
        <strain evidence="2 3">MCCC 1K01500</strain>
    </source>
</reference>
<keyword evidence="1" id="KW-0812">Transmembrane</keyword>
<dbReference type="Proteomes" id="UP000433652">
    <property type="component" value="Unassembled WGS sequence"/>
</dbReference>
<dbReference type="EMBL" id="WTYM01000035">
    <property type="protein sequence ID" value="MXO59492.1"/>
    <property type="molecule type" value="Genomic_DNA"/>
</dbReference>
<dbReference type="OrthoDB" id="6384283at2"/>
<feature type="transmembrane region" description="Helical" evidence="1">
    <location>
        <begin position="36"/>
        <end position="53"/>
    </location>
</feature>
<accession>A0A6I4SYZ1</accession>
<keyword evidence="1" id="KW-1133">Transmembrane helix</keyword>
<evidence type="ECO:0000256" key="1">
    <source>
        <dbReference type="SAM" id="Phobius"/>
    </source>
</evidence>
<comment type="caution">
    <text evidence="2">The sequence shown here is derived from an EMBL/GenBank/DDBJ whole genome shotgun (WGS) entry which is preliminary data.</text>
</comment>
<organism evidence="2 3">
    <name type="scientific">Croceibacterium salegens</name>
    <dbReference type="NCBI Taxonomy" id="1737568"/>
    <lineage>
        <taxon>Bacteria</taxon>
        <taxon>Pseudomonadati</taxon>
        <taxon>Pseudomonadota</taxon>
        <taxon>Alphaproteobacteria</taxon>
        <taxon>Sphingomonadales</taxon>
        <taxon>Erythrobacteraceae</taxon>
        <taxon>Croceibacterium</taxon>
    </lineage>
</organism>
<feature type="transmembrane region" description="Helical" evidence="1">
    <location>
        <begin position="65"/>
        <end position="87"/>
    </location>
</feature>
<protein>
    <submittedName>
        <fullName evidence="2">DUF4199 family protein</fullName>
    </submittedName>
</protein>
<dbReference type="AlphaFoldDB" id="A0A6I4SYZ1"/>
<sequence>MLRYSLIFGAIAGVITIAIMVLNMNFGPEEFGSSEVVGYLIMLVVLSLIFVGVKRYRDVERGGVIRFLPALGLGLGIAAVAGVFYVASWETYVALSGTDYVESYAAAMIAQAQSLPEAERAAKIAEAESLKALYTNPLTRFGMTFMEVFPVGVIVALLSAAVLRNPRVLPAKAPA</sequence>
<feature type="transmembrane region" description="Helical" evidence="1">
    <location>
        <begin position="141"/>
        <end position="163"/>
    </location>
</feature>
<feature type="transmembrane region" description="Helical" evidence="1">
    <location>
        <begin position="7"/>
        <end position="24"/>
    </location>
</feature>
<keyword evidence="1" id="KW-0472">Membrane</keyword>
<dbReference type="RefSeq" id="WP_159793975.1">
    <property type="nucleotide sequence ID" value="NZ_WTYM01000035.1"/>
</dbReference>
<dbReference type="InterPro" id="IPR025250">
    <property type="entry name" value="DUF4199"/>
</dbReference>
<gene>
    <name evidence="2" type="ORF">GRI89_08050</name>
</gene>
<evidence type="ECO:0000313" key="2">
    <source>
        <dbReference type="EMBL" id="MXO59492.1"/>
    </source>
</evidence>
<keyword evidence="3" id="KW-1185">Reference proteome</keyword>
<dbReference type="Pfam" id="PF13858">
    <property type="entry name" value="DUF4199"/>
    <property type="match status" value="1"/>
</dbReference>
<evidence type="ECO:0000313" key="3">
    <source>
        <dbReference type="Proteomes" id="UP000433652"/>
    </source>
</evidence>
<proteinExistence type="predicted"/>